<evidence type="ECO:0000256" key="1">
    <source>
        <dbReference type="ARBA" id="ARBA00022723"/>
    </source>
</evidence>
<dbReference type="InterPro" id="IPR027370">
    <property type="entry name" value="Znf-RING_euk"/>
</dbReference>
<dbReference type="PANTHER" id="PTHR10131:SF94">
    <property type="entry name" value="TNF RECEPTOR-ASSOCIATED FACTOR 4"/>
    <property type="match status" value="1"/>
</dbReference>
<dbReference type="InterPro" id="IPR013083">
    <property type="entry name" value="Znf_RING/FYVE/PHD"/>
</dbReference>
<feature type="region of interest" description="Disordered" evidence="5">
    <location>
        <begin position="305"/>
        <end position="328"/>
    </location>
</feature>
<evidence type="ECO:0000256" key="2">
    <source>
        <dbReference type="ARBA" id="ARBA00022771"/>
    </source>
</evidence>
<keyword evidence="9" id="KW-1185">Reference proteome</keyword>
<feature type="domain" description="TRAF-type" evidence="7">
    <location>
        <begin position="192"/>
        <end position="241"/>
    </location>
</feature>
<dbReference type="SUPFAM" id="SSF49599">
    <property type="entry name" value="TRAF domain-like"/>
    <property type="match status" value="1"/>
</dbReference>
<proteinExistence type="predicted"/>
<evidence type="ECO:0000256" key="4">
    <source>
        <dbReference type="PROSITE-ProRule" id="PRU00207"/>
    </source>
</evidence>
<dbReference type="PROSITE" id="PS50145">
    <property type="entry name" value="ZF_TRAF"/>
    <property type="match status" value="1"/>
</dbReference>
<dbReference type="InterPro" id="IPR001841">
    <property type="entry name" value="Znf_RING"/>
</dbReference>
<dbReference type="Gene3D" id="3.30.40.10">
    <property type="entry name" value="Zinc/RING finger domain, C3HC4 (zinc finger)"/>
    <property type="match status" value="2"/>
</dbReference>
<organism evidence="8 9">
    <name type="scientific">Neohortaea acidophila</name>
    <dbReference type="NCBI Taxonomy" id="245834"/>
    <lineage>
        <taxon>Eukaryota</taxon>
        <taxon>Fungi</taxon>
        <taxon>Dikarya</taxon>
        <taxon>Ascomycota</taxon>
        <taxon>Pezizomycotina</taxon>
        <taxon>Dothideomycetes</taxon>
        <taxon>Dothideomycetidae</taxon>
        <taxon>Mycosphaerellales</taxon>
        <taxon>Teratosphaeriaceae</taxon>
        <taxon>Neohortaea</taxon>
    </lineage>
</organism>
<evidence type="ECO:0000256" key="3">
    <source>
        <dbReference type="ARBA" id="ARBA00022833"/>
    </source>
</evidence>
<dbReference type="EMBL" id="MU001635">
    <property type="protein sequence ID" value="KAF2483019.1"/>
    <property type="molecule type" value="Genomic_DNA"/>
</dbReference>
<dbReference type="SMART" id="SM00184">
    <property type="entry name" value="RING"/>
    <property type="match status" value="1"/>
</dbReference>
<dbReference type="Proteomes" id="UP000799767">
    <property type="component" value="Unassembled WGS sequence"/>
</dbReference>
<dbReference type="InterPro" id="IPR017907">
    <property type="entry name" value="Znf_RING_CS"/>
</dbReference>
<gene>
    <name evidence="8" type="ORF">BDY17DRAFT_250896</name>
</gene>
<dbReference type="AlphaFoldDB" id="A0A6A6PSE7"/>
<dbReference type="InterPro" id="IPR001293">
    <property type="entry name" value="Znf_TRAF"/>
</dbReference>
<accession>A0A6A6PSE7</accession>
<feature type="domain" description="RING-type" evidence="6">
    <location>
        <begin position="46"/>
        <end position="95"/>
    </location>
</feature>
<evidence type="ECO:0000259" key="7">
    <source>
        <dbReference type="PROSITE" id="PS50145"/>
    </source>
</evidence>
<feature type="zinc finger region" description="TRAF-type" evidence="4">
    <location>
        <begin position="192"/>
        <end position="241"/>
    </location>
</feature>
<evidence type="ECO:0008006" key="10">
    <source>
        <dbReference type="Google" id="ProtNLM"/>
    </source>
</evidence>
<dbReference type="PANTHER" id="PTHR10131">
    <property type="entry name" value="TNF RECEPTOR ASSOCIATED FACTOR"/>
    <property type="match status" value="1"/>
</dbReference>
<dbReference type="SUPFAM" id="SSF57850">
    <property type="entry name" value="RING/U-box"/>
    <property type="match status" value="1"/>
</dbReference>
<protein>
    <recommendedName>
        <fullName evidence="10">RING-type domain-containing protein</fullName>
    </recommendedName>
</protein>
<evidence type="ECO:0000313" key="8">
    <source>
        <dbReference type="EMBL" id="KAF2483019.1"/>
    </source>
</evidence>
<keyword evidence="2 4" id="KW-0863">Zinc-finger</keyword>
<evidence type="ECO:0000313" key="9">
    <source>
        <dbReference type="Proteomes" id="UP000799767"/>
    </source>
</evidence>
<dbReference type="Pfam" id="PF13445">
    <property type="entry name" value="zf-RING_UBOX"/>
    <property type="match status" value="1"/>
</dbReference>
<dbReference type="PROSITE" id="PS50089">
    <property type="entry name" value="ZF_RING_2"/>
    <property type="match status" value="1"/>
</dbReference>
<dbReference type="PROSITE" id="PS00518">
    <property type="entry name" value="ZF_RING_1"/>
    <property type="match status" value="1"/>
</dbReference>
<dbReference type="OrthoDB" id="1630758at2759"/>
<reference evidence="8" key="1">
    <citation type="journal article" date="2020" name="Stud. Mycol.">
        <title>101 Dothideomycetes genomes: a test case for predicting lifestyles and emergence of pathogens.</title>
        <authorList>
            <person name="Haridas S."/>
            <person name="Albert R."/>
            <person name="Binder M."/>
            <person name="Bloem J."/>
            <person name="Labutti K."/>
            <person name="Salamov A."/>
            <person name="Andreopoulos B."/>
            <person name="Baker S."/>
            <person name="Barry K."/>
            <person name="Bills G."/>
            <person name="Bluhm B."/>
            <person name="Cannon C."/>
            <person name="Castanera R."/>
            <person name="Culley D."/>
            <person name="Daum C."/>
            <person name="Ezra D."/>
            <person name="Gonzalez J."/>
            <person name="Henrissat B."/>
            <person name="Kuo A."/>
            <person name="Liang C."/>
            <person name="Lipzen A."/>
            <person name="Lutzoni F."/>
            <person name="Magnuson J."/>
            <person name="Mondo S."/>
            <person name="Nolan M."/>
            <person name="Ohm R."/>
            <person name="Pangilinan J."/>
            <person name="Park H.-J."/>
            <person name="Ramirez L."/>
            <person name="Alfaro M."/>
            <person name="Sun H."/>
            <person name="Tritt A."/>
            <person name="Yoshinaga Y."/>
            <person name="Zwiers L.-H."/>
            <person name="Turgeon B."/>
            <person name="Goodwin S."/>
            <person name="Spatafora J."/>
            <person name="Crous P."/>
            <person name="Grigoriev I."/>
        </authorList>
    </citation>
    <scope>NUCLEOTIDE SEQUENCE</scope>
    <source>
        <strain evidence="8">CBS 113389</strain>
    </source>
</reference>
<evidence type="ECO:0000256" key="5">
    <source>
        <dbReference type="SAM" id="MobiDB-lite"/>
    </source>
</evidence>
<dbReference type="RefSeq" id="XP_033589589.1">
    <property type="nucleotide sequence ID" value="XM_033731115.1"/>
</dbReference>
<name>A0A6A6PSE7_9PEZI</name>
<sequence>MQRLEARRGVEEQHFLARRARSHSYNPPVDLRLVDYVSSYDPNLMCPICRCPFVDPVVLAECGHCFCRECIRQSWNTQTTTYTPHGPHGDCPSCRTPARLRPRSTTNNILINMTDELIVRCPKSDEGCKAEVKRGEVQDHVNIYCGFTLVECGADHCELPVRRKDVAQGCLHYGVSCLSCRKELDKCNLDCHWRNDCPARQTECAVCKSMVFPRDLAEHSSTACAAISVPCPGAALGCSNRSTGAQARTHADTCMLAKLAPILTTQHERLEEQEAAQKQMSRKLEVLEDGFTTIQSILSPFSSDNMVDKLGTDPAPGPRPTDLPGPYSADFDLDAPASFSAPNTSAGPYASPLHHLLHMHESLRDEISRISSALSELDGRHSMQNLNENLRTREEISYIGAQLGGLQRQVHWLTSAQLHRQQAGRSPTPGSATSAGTAITDATSGAGVEAALGAVNTAATALRGAARMVNVGGREASGMRRGASEEGRTKL</sequence>
<dbReference type="GeneID" id="54472117"/>
<keyword evidence="3 4" id="KW-0862">Zinc</keyword>
<dbReference type="GO" id="GO:0008270">
    <property type="term" value="F:zinc ion binding"/>
    <property type="evidence" value="ECO:0007669"/>
    <property type="project" value="UniProtKB-KW"/>
</dbReference>
<keyword evidence="1 4" id="KW-0479">Metal-binding</keyword>
<evidence type="ECO:0000259" key="6">
    <source>
        <dbReference type="PROSITE" id="PS50089"/>
    </source>
</evidence>